<dbReference type="RefSeq" id="WP_200349067.1">
    <property type="nucleotide sequence ID" value="NZ_JAENIK010000001.1"/>
</dbReference>
<evidence type="ECO:0000259" key="2">
    <source>
        <dbReference type="Pfam" id="PF22599"/>
    </source>
</evidence>
<dbReference type="AlphaFoldDB" id="A0A934VA86"/>
<gene>
    <name evidence="3" type="ORF">JIN84_00590</name>
</gene>
<organism evidence="3 4">
    <name type="scientific">Luteolibacter yonseiensis</name>
    <dbReference type="NCBI Taxonomy" id="1144680"/>
    <lineage>
        <taxon>Bacteria</taxon>
        <taxon>Pseudomonadati</taxon>
        <taxon>Verrucomicrobiota</taxon>
        <taxon>Verrucomicrobiia</taxon>
        <taxon>Verrucomicrobiales</taxon>
        <taxon>Verrucomicrobiaceae</taxon>
        <taxon>Luteolibacter</taxon>
    </lineage>
</organism>
<keyword evidence="4" id="KW-1185">Reference proteome</keyword>
<feature type="domain" description="SecDF P1 head subdomain" evidence="2">
    <location>
        <begin position="53"/>
        <end position="143"/>
    </location>
</feature>
<sequence>MQLMKPGYLLSFALLVASFSMVAAAEPLLSVSAVVKDAVPESRELSRGEGQYSETLHVMKATLVSTEHVEKMEVTVEPPGVIVTLTEDGGKKFATATADMKGGRLAIMVKGKVMSAPVIQNGPLGRVFLITGFAKAAEAEELAGEFAKIRK</sequence>
<dbReference type="Pfam" id="PF22599">
    <property type="entry name" value="SecDF_P1_head"/>
    <property type="match status" value="1"/>
</dbReference>
<keyword evidence="1" id="KW-0732">Signal</keyword>
<dbReference type="InterPro" id="IPR054384">
    <property type="entry name" value="SecDF_P1_head"/>
</dbReference>
<feature type="chain" id="PRO_5037818700" description="SecDF P1 head subdomain domain-containing protein" evidence="1">
    <location>
        <begin position="26"/>
        <end position="151"/>
    </location>
</feature>
<accession>A0A934VA86</accession>
<protein>
    <recommendedName>
        <fullName evidence="2">SecDF P1 head subdomain domain-containing protein</fullName>
    </recommendedName>
</protein>
<evidence type="ECO:0000313" key="4">
    <source>
        <dbReference type="Proteomes" id="UP000600139"/>
    </source>
</evidence>
<name>A0A934VA86_9BACT</name>
<dbReference type="Gene3D" id="3.30.1360.200">
    <property type="match status" value="1"/>
</dbReference>
<reference evidence="3" key="1">
    <citation type="submission" date="2021-01" db="EMBL/GenBank/DDBJ databases">
        <title>Modified the classification status of verrucomicrobia.</title>
        <authorList>
            <person name="Feng X."/>
        </authorList>
    </citation>
    <scope>NUCLEOTIDE SEQUENCE</scope>
    <source>
        <strain evidence="3">JCM 18052</strain>
    </source>
</reference>
<proteinExistence type="predicted"/>
<dbReference type="Proteomes" id="UP000600139">
    <property type="component" value="Unassembled WGS sequence"/>
</dbReference>
<dbReference type="EMBL" id="JAENIK010000001">
    <property type="protein sequence ID" value="MBK1814104.1"/>
    <property type="molecule type" value="Genomic_DNA"/>
</dbReference>
<comment type="caution">
    <text evidence="3">The sequence shown here is derived from an EMBL/GenBank/DDBJ whole genome shotgun (WGS) entry which is preliminary data.</text>
</comment>
<evidence type="ECO:0000256" key="1">
    <source>
        <dbReference type="SAM" id="SignalP"/>
    </source>
</evidence>
<evidence type="ECO:0000313" key="3">
    <source>
        <dbReference type="EMBL" id="MBK1814104.1"/>
    </source>
</evidence>
<feature type="signal peptide" evidence="1">
    <location>
        <begin position="1"/>
        <end position="25"/>
    </location>
</feature>